<evidence type="ECO:0000256" key="3">
    <source>
        <dbReference type="ARBA" id="ARBA00023237"/>
    </source>
</evidence>
<dbReference type="PATRIC" id="fig|1458461.3.peg.3134"/>
<keyword evidence="6" id="KW-1185">Reference proteome</keyword>
<dbReference type="GO" id="GO:1990063">
    <property type="term" value="C:Bam protein complex"/>
    <property type="evidence" value="ECO:0007669"/>
    <property type="project" value="TreeGrafter"/>
</dbReference>
<dbReference type="InterPro" id="IPR007450">
    <property type="entry name" value="BamE_dom"/>
</dbReference>
<dbReference type="Gene3D" id="3.30.1450.10">
    <property type="match status" value="1"/>
</dbReference>
<dbReference type="Proteomes" id="UP000032160">
    <property type="component" value="Chromosome I"/>
</dbReference>
<evidence type="ECO:0000256" key="2">
    <source>
        <dbReference type="ARBA" id="ARBA00023136"/>
    </source>
</evidence>
<keyword evidence="1" id="KW-0732">Signal</keyword>
<accession>X5MHQ5</accession>
<dbReference type="KEGG" id="pect:BN1012_Phect3127"/>
<protein>
    <submittedName>
        <fullName evidence="5">Outer membrane lipoprotein OmlA</fullName>
    </submittedName>
</protein>
<proteinExistence type="predicted"/>
<sequence>MRRQSSISLWLNSAGTRKIFTRKTLKGSALAVVLAAGLAACVPTVTQRGYVPNEDLISEIRVGIDNKDSVLSSFGSPSTVSTVEGDSWYYISSIHEQLMFYREEAVDREIVAVYFDENENVKQLGYYGLEDGKIVNFISQETPTRGKELTFLQQMFGNLGRFSGATRADPTPGL</sequence>
<dbReference type="PANTHER" id="PTHR37482:SF1">
    <property type="entry name" value="OUTER MEMBRANE PROTEIN ASSEMBLY FACTOR BAME"/>
    <property type="match status" value="1"/>
</dbReference>
<dbReference type="Pfam" id="PF04355">
    <property type="entry name" value="BamE"/>
    <property type="match status" value="1"/>
</dbReference>
<dbReference type="STRING" id="1458461.BN1012_Phect3127"/>
<organism evidence="5 6">
    <name type="scientific">Candidatus Phaeomarinibacter ectocarpi</name>
    <dbReference type="NCBI Taxonomy" id="1458461"/>
    <lineage>
        <taxon>Bacteria</taxon>
        <taxon>Pseudomonadati</taxon>
        <taxon>Pseudomonadota</taxon>
        <taxon>Alphaproteobacteria</taxon>
        <taxon>Hyphomicrobiales</taxon>
        <taxon>Parvibaculaceae</taxon>
        <taxon>Candidatus Phaeomarinibacter</taxon>
    </lineage>
</organism>
<keyword evidence="3" id="KW-0998">Cell outer membrane</keyword>
<dbReference type="RefSeq" id="WP_052534799.1">
    <property type="nucleotide sequence ID" value="NZ_HG966617.1"/>
</dbReference>
<dbReference type="GO" id="GO:0051205">
    <property type="term" value="P:protein insertion into membrane"/>
    <property type="evidence" value="ECO:0007669"/>
    <property type="project" value="TreeGrafter"/>
</dbReference>
<gene>
    <name evidence="5" type="ORF">BN1012_Phect3127</name>
</gene>
<keyword evidence="2" id="KW-0472">Membrane</keyword>
<evidence type="ECO:0000313" key="5">
    <source>
        <dbReference type="EMBL" id="CDO61339.1"/>
    </source>
</evidence>
<dbReference type="AlphaFoldDB" id="X5MHQ5"/>
<dbReference type="EMBL" id="HG966617">
    <property type="protein sequence ID" value="CDO61339.1"/>
    <property type="molecule type" value="Genomic_DNA"/>
</dbReference>
<dbReference type="InterPro" id="IPR037873">
    <property type="entry name" value="BamE-like"/>
</dbReference>
<dbReference type="GO" id="GO:0030674">
    <property type="term" value="F:protein-macromolecule adaptor activity"/>
    <property type="evidence" value="ECO:0007669"/>
    <property type="project" value="TreeGrafter"/>
</dbReference>
<evidence type="ECO:0000259" key="4">
    <source>
        <dbReference type="Pfam" id="PF04355"/>
    </source>
</evidence>
<reference evidence="5 6" key="1">
    <citation type="journal article" date="2014" name="Front. Genet.">
        <title>Genome and metabolic network of "Candidatus Phaeomarinobacter ectocarpi" Ec32, a new candidate genus of Alphaproteobacteria frequently associated with brown algae.</title>
        <authorList>
            <person name="Dittami S.M."/>
            <person name="Barbeyron T."/>
            <person name="Boyen C."/>
            <person name="Cambefort J."/>
            <person name="Collet G."/>
            <person name="Delage L."/>
            <person name="Gobet A."/>
            <person name="Groisillier A."/>
            <person name="Leblanc C."/>
            <person name="Michel G."/>
            <person name="Scornet D."/>
            <person name="Siegel A."/>
            <person name="Tapia J.E."/>
            <person name="Tonon T."/>
        </authorList>
    </citation>
    <scope>NUCLEOTIDE SEQUENCE [LARGE SCALE GENOMIC DNA]</scope>
    <source>
        <strain evidence="5 6">Ec32</strain>
    </source>
</reference>
<dbReference type="PANTHER" id="PTHR37482">
    <property type="entry name" value="OUTER MEMBRANE PROTEIN ASSEMBLY FACTOR BAME"/>
    <property type="match status" value="1"/>
</dbReference>
<dbReference type="GO" id="GO:0043165">
    <property type="term" value="P:Gram-negative-bacterium-type cell outer membrane assembly"/>
    <property type="evidence" value="ECO:0007669"/>
    <property type="project" value="TreeGrafter"/>
</dbReference>
<feature type="domain" description="Outer membrane protein assembly factor BamE" evidence="4">
    <location>
        <begin position="49"/>
        <end position="123"/>
    </location>
</feature>
<evidence type="ECO:0000256" key="1">
    <source>
        <dbReference type="ARBA" id="ARBA00022729"/>
    </source>
</evidence>
<keyword evidence="5" id="KW-0449">Lipoprotein</keyword>
<dbReference type="InterPro" id="IPR026592">
    <property type="entry name" value="BamE"/>
</dbReference>
<evidence type="ECO:0000313" key="6">
    <source>
        <dbReference type="Proteomes" id="UP000032160"/>
    </source>
</evidence>
<name>X5MHQ5_9HYPH</name>
<dbReference type="HOGENOM" id="CLU_104933_1_0_5"/>